<dbReference type="InterPro" id="IPR036179">
    <property type="entry name" value="Ig-like_dom_sf"/>
</dbReference>
<accession>A0A3P9BKG1</accession>
<name>A0A3P9BKG1_9CICH</name>
<evidence type="ECO:0000313" key="3">
    <source>
        <dbReference type="Proteomes" id="UP000265160"/>
    </source>
</evidence>
<reference evidence="2" key="2">
    <citation type="submission" date="2025-08" db="UniProtKB">
        <authorList>
            <consortium name="Ensembl"/>
        </authorList>
    </citation>
    <scope>IDENTIFICATION</scope>
</reference>
<dbReference type="GeneTree" id="ENSGT00990000204040"/>
<dbReference type="InterPro" id="IPR013098">
    <property type="entry name" value="Ig_I-set"/>
</dbReference>
<dbReference type="PROSITE" id="PS50835">
    <property type="entry name" value="IG_LIKE"/>
    <property type="match status" value="1"/>
</dbReference>
<dbReference type="Proteomes" id="UP000265160">
    <property type="component" value="LG11"/>
</dbReference>
<dbReference type="InterPro" id="IPR007110">
    <property type="entry name" value="Ig-like_dom"/>
</dbReference>
<evidence type="ECO:0000313" key="2">
    <source>
        <dbReference type="Ensembl" id="ENSMZEP00005010131.1"/>
    </source>
</evidence>
<dbReference type="Pfam" id="PF07679">
    <property type="entry name" value="I-set"/>
    <property type="match status" value="1"/>
</dbReference>
<reference evidence="2" key="3">
    <citation type="submission" date="2025-09" db="UniProtKB">
        <authorList>
            <consortium name="Ensembl"/>
        </authorList>
    </citation>
    <scope>IDENTIFICATION</scope>
</reference>
<dbReference type="InterPro" id="IPR013783">
    <property type="entry name" value="Ig-like_fold"/>
</dbReference>
<organism evidence="2 3">
    <name type="scientific">Maylandia zebra</name>
    <name type="common">zebra mbuna</name>
    <dbReference type="NCBI Taxonomy" id="106582"/>
    <lineage>
        <taxon>Eukaryota</taxon>
        <taxon>Metazoa</taxon>
        <taxon>Chordata</taxon>
        <taxon>Craniata</taxon>
        <taxon>Vertebrata</taxon>
        <taxon>Euteleostomi</taxon>
        <taxon>Actinopterygii</taxon>
        <taxon>Neopterygii</taxon>
        <taxon>Teleostei</taxon>
        <taxon>Neoteleostei</taxon>
        <taxon>Acanthomorphata</taxon>
        <taxon>Ovalentaria</taxon>
        <taxon>Cichlomorphae</taxon>
        <taxon>Cichliformes</taxon>
        <taxon>Cichlidae</taxon>
        <taxon>African cichlids</taxon>
        <taxon>Pseudocrenilabrinae</taxon>
        <taxon>Haplochromini</taxon>
        <taxon>Maylandia</taxon>
        <taxon>Maylandia zebra complex</taxon>
    </lineage>
</organism>
<feature type="domain" description="Ig-like" evidence="1">
    <location>
        <begin position="4"/>
        <end position="100"/>
    </location>
</feature>
<dbReference type="Gene3D" id="2.60.40.10">
    <property type="entry name" value="Immunoglobulins"/>
    <property type="match status" value="1"/>
</dbReference>
<protein>
    <recommendedName>
        <fullName evidence="1">Ig-like domain-containing protein</fullName>
    </recommendedName>
</protein>
<dbReference type="Ensembl" id="ENSMZET00005010499.1">
    <property type="protein sequence ID" value="ENSMZEP00005010131.1"/>
    <property type="gene ID" value="ENSMZEG00005007659.1"/>
</dbReference>
<sequence>GADPMYVLPQILFSSDCVKTASQVNCSCDTDGNPSPAVQWYLNGEPVNQSGGFEIFSETLNITVHRSSFILSQPHVKHFSTLLCRSFNSLGSASQQFCMSKFKSSKTYSTLVTLLTNFNISLSCLLDSSCLKTLTLYVFIFKTSVC</sequence>
<dbReference type="AlphaFoldDB" id="A0A3P9BKG1"/>
<proteinExistence type="predicted"/>
<dbReference type="STRING" id="106582.ENSMZEP00005010131"/>
<keyword evidence="3" id="KW-1185">Reference proteome</keyword>
<evidence type="ECO:0000259" key="1">
    <source>
        <dbReference type="PROSITE" id="PS50835"/>
    </source>
</evidence>
<reference evidence="2 3" key="1">
    <citation type="journal article" date="2014" name="Nature">
        <title>The genomic substrate for adaptive radiation in African cichlid fish.</title>
        <authorList>
            <person name="Brawand D."/>
            <person name="Wagner C.E."/>
            <person name="Li Y.I."/>
            <person name="Malinsky M."/>
            <person name="Keller I."/>
            <person name="Fan S."/>
            <person name="Simakov O."/>
            <person name="Ng A.Y."/>
            <person name="Lim Z.W."/>
            <person name="Bezault E."/>
            <person name="Turner-Maier J."/>
            <person name="Johnson J."/>
            <person name="Alcazar R."/>
            <person name="Noh H.J."/>
            <person name="Russell P."/>
            <person name="Aken B."/>
            <person name="Alfoldi J."/>
            <person name="Amemiya C."/>
            <person name="Azzouzi N."/>
            <person name="Baroiller J.F."/>
            <person name="Barloy-Hubler F."/>
            <person name="Berlin A."/>
            <person name="Bloomquist R."/>
            <person name="Carleton K.L."/>
            <person name="Conte M.A."/>
            <person name="D'Cotta H."/>
            <person name="Eshel O."/>
            <person name="Gaffney L."/>
            <person name="Galibert F."/>
            <person name="Gante H.F."/>
            <person name="Gnerre S."/>
            <person name="Greuter L."/>
            <person name="Guyon R."/>
            <person name="Haddad N.S."/>
            <person name="Haerty W."/>
            <person name="Harris R.M."/>
            <person name="Hofmann H.A."/>
            <person name="Hourlier T."/>
            <person name="Hulata G."/>
            <person name="Jaffe D.B."/>
            <person name="Lara M."/>
            <person name="Lee A.P."/>
            <person name="MacCallum I."/>
            <person name="Mwaiko S."/>
            <person name="Nikaido M."/>
            <person name="Nishihara H."/>
            <person name="Ozouf-Costaz C."/>
            <person name="Penman D.J."/>
            <person name="Przybylski D."/>
            <person name="Rakotomanga M."/>
            <person name="Renn S.C.P."/>
            <person name="Ribeiro F.J."/>
            <person name="Ron M."/>
            <person name="Salzburger W."/>
            <person name="Sanchez-Pulido L."/>
            <person name="Santos M.E."/>
            <person name="Searle S."/>
            <person name="Sharpe T."/>
            <person name="Swofford R."/>
            <person name="Tan F.J."/>
            <person name="Williams L."/>
            <person name="Young S."/>
            <person name="Yin S."/>
            <person name="Okada N."/>
            <person name="Kocher T.D."/>
            <person name="Miska E.A."/>
            <person name="Lander E.S."/>
            <person name="Venkatesh B."/>
            <person name="Fernald R.D."/>
            <person name="Meyer A."/>
            <person name="Ponting C.P."/>
            <person name="Streelman J.T."/>
            <person name="Lindblad-Toh K."/>
            <person name="Seehausen O."/>
            <person name="Di Palma F."/>
        </authorList>
    </citation>
    <scope>NUCLEOTIDE SEQUENCE</scope>
</reference>
<dbReference type="SUPFAM" id="SSF48726">
    <property type="entry name" value="Immunoglobulin"/>
    <property type="match status" value="1"/>
</dbReference>